<comment type="similarity">
    <text evidence="1">Belongs to the protein-tyrosine phosphatase family. Non-receptor class dual specificity subfamily.</text>
</comment>
<evidence type="ECO:0000259" key="7">
    <source>
        <dbReference type="PROSITE" id="PS50054"/>
    </source>
</evidence>
<keyword evidence="3" id="KW-0904">Protein phosphatase</keyword>
<dbReference type="Pfam" id="PF00782">
    <property type="entry name" value="DSPc"/>
    <property type="match status" value="1"/>
</dbReference>
<dbReference type="AlphaFoldDB" id="A0A9E9M663"/>
<dbReference type="Gene3D" id="3.90.190.10">
    <property type="entry name" value="Protein tyrosine phosphatase superfamily"/>
    <property type="match status" value="1"/>
</dbReference>
<protein>
    <submittedName>
        <fullName evidence="9">Dual-specificity phosphatase 14a</fullName>
    </submittedName>
</protein>
<dbReference type="SUPFAM" id="SSF52799">
    <property type="entry name" value="(Phosphotyrosine protein) phosphatases II"/>
    <property type="match status" value="1"/>
</dbReference>
<comment type="catalytic activity">
    <reaction evidence="5">
        <text>O-phospho-L-threonyl-[protein] + H2O = L-threonyl-[protein] + phosphate</text>
        <dbReference type="Rhea" id="RHEA:47004"/>
        <dbReference type="Rhea" id="RHEA-COMP:11060"/>
        <dbReference type="Rhea" id="RHEA-COMP:11605"/>
        <dbReference type="ChEBI" id="CHEBI:15377"/>
        <dbReference type="ChEBI" id="CHEBI:30013"/>
        <dbReference type="ChEBI" id="CHEBI:43474"/>
        <dbReference type="ChEBI" id="CHEBI:61977"/>
        <dbReference type="EC" id="3.1.3.16"/>
    </reaction>
</comment>
<dbReference type="InterPro" id="IPR016130">
    <property type="entry name" value="Tyr_Pase_AS"/>
</dbReference>
<dbReference type="PROSITE" id="PS00383">
    <property type="entry name" value="TYR_PHOSPHATASE_1"/>
    <property type="match status" value="1"/>
</dbReference>
<dbReference type="PROSITE" id="PS50054">
    <property type="entry name" value="TYR_PHOSPHATASE_DUAL"/>
    <property type="match status" value="1"/>
</dbReference>
<dbReference type="InterPro" id="IPR020422">
    <property type="entry name" value="TYR_PHOSPHATASE_DUAL_dom"/>
</dbReference>
<name>A0A9E9M663_PAROL</name>
<dbReference type="InterPro" id="IPR052103">
    <property type="entry name" value="Dual_spec_Phospatases"/>
</dbReference>
<dbReference type="PROSITE" id="PS50056">
    <property type="entry name" value="TYR_PHOSPHATASE_2"/>
    <property type="match status" value="1"/>
</dbReference>
<dbReference type="InterPro" id="IPR000340">
    <property type="entry name" value="Dual-sp_phosphatase_cat-dom"/>
</dbReference>
<evidence type="ECO:0000313" key="9">
    <source>
        <dbReference type="EMBL" id="WAW78376.1"/>
    </source>
</evidence>
<feature type="domain" description="Tyrosine specific protein phosphatases" evidence="8">
    <location>
        <begin position="81"/>
        <end position="139"/>
    </location>
</feature>
<evidence type="ECO:0000256" key="4">
    <source>
        <dbReference type="ARBA" id="ARBA00047761"/>
    </source>
</evidence>
<accession>A0A9E9M663</accession>
<dbReference type="SMART" id="SM00195">
    <property type="entry name" value="DSPc"/>
    <property type="match status" value="1"/>
</dbReference>
<feature type="domain" description="Tyrosine-protein phosphatase" evidence="7">
    <location>
        <begin position="19"/>
        <end position="160"/>
    </location>
</feature>
<dbReference type="EMBL" id="OM974226">
    <property type="protein sequence ID" value="WAW78376.1"/>
    <property type="molecule type" value="mRNA"/>
</dbReference>
<dbReference type="CDD" id="cd14572">
    <property type="entry name" value="DUSP14"/>
    <property type="match status" value="1"/>
</dbReference>
<dbReference type="InterPro" id="IPR020420">
    <property type="entry name" value="Atypical_DUSP_subfamB"/>
</dbReference>
<dbReference type="InterPro" id="IPR029021">
    <property type="entry name" value="Prot-tyrosine_phosphatase-like"/>
</dbReference>
<sequence length="286" mass="31967">MVPTAVPRLLPENGSLLGGIAQITPNLFLSRGNVASNRSLLLSKGITCVVNATIELPNFNWPHMEYVKVPLADMPHSPISLYFDSVADKIHSVGRKRGAVLVHCAAGVSRSASLCLAYLMKYHRVSLAEAHAWVKARRPVIRPNGGFWRQLIEYERKLFGRNSVKMVQTPYGVIPDVYERDRRSLAPYWGLLQHFLQSEETSPPEMPSDVTEPLCHSFSFAVATEQQADIDEHHLSCAHTSEGPAEWSPRPIPLPTETMTDQPLRGHLTSTKQSKYEQVLQVAMNH</sequence>
<dbReference type="GO" id="GO:0004722">
    <property type="term" value="F:protein serine/threonine phosphatase activity"/>
    <property type="evidence" value="ECO:0007669"/>
    <property type="project" value="UniProtKB-EC"/>
</dbReference>
<dbReference type="PRINTS" id="PR01908">
    <property type="entry name" value="ADSPHPHTASE"/>
</dbReference>
<dbReference type="PANTHER" id="PTHR45961">
    <property type="entry name" value="IP21249P"/>
    <property type="match status" value="1"/>
</dbReference>
<proteinExistence type="evidence at transcript level"/>
<keyword evidence="2" id="KW-0378">Hydrolase</keyword>
<evidence type="ECO:0000256" key="2">
    <source>
        <dbReference type="ARBA" id="ARBA00022801"/>
    </source>
</evidence>
<comment type="catalytic activity">
    <reaction evidence="4">
        <text>O-phospho-L-seryl-[protein] + H2O = L-seryl-[protein] + phosphate</text>
        <dbReference type="Rhea" id="RHEA:20629"/>
        <dbReference type="Rhea" id="RHEA-COMP:9863"/>
        <dbReference type="Rhea" id="RHEA-COMP:11604"/>
        <dbReference type="ChEBI" id="CHEBI:15377"/>
        <dbReference type="ChEBI" id="CHEBI:29999"/>
        <dbReference type="ChEBI" id="CHEBI:43474"/>
        <dbReference type="ChEBI" id="CHEBI:83421"/>
        <dbReference type="EC" id="3.1.3.16"/>
    </reaction>
</comment>
<evidence type="ECO:0000259" key="8">
    <source>
        <dbReference type="PROSITE" id="PS50056"/>
    </source>
</evidence>
<dbReference type="GO" id="GO:0017017">
    <property type="term" value="F:MAP kinase tyrosine/serine/threonine phosphatase activity"/>
    <property type="evidence" value="ECO:0007669"/>
    <property type="project" value="InterPro"/>
</dbReference>
<evidence type="ECO:0000256" key="3">
    <source>
        <dbReference type="ARBA" id="ARBA00022912"/>
    </source>
</evidence>
<feature type="region of interest" description="Disordered" evidence="6">
    <location>
        <begin position="239"/>
        <end position="273"/>
    </location>
</feature>
<organism evidence="9">
    <name type="scientific">Paralichthys olivaceus</name>
    <name type="common">Bastard halibut</name>
    <name type="synonym">Hippoglossus olivaceus</name>
    <dbReference type="NCBI Taxonomy" id="8255"/>
    <lineage>
        <taxon>Eukaryota</taxon>
        <taxon>Metazoa</taxon>
        <taxon>Chordata</taxon>
        <taxon>Craniata</taxon>
        <taxon>Vertebrata</taxon>
        <taxon>Euteleostomi</taxon>
        <taxon>Actinopterygii</taxon>
        <taxon>Neopterygii</taxon>
        <taxon>Teleostei</taxon>
        <taxon>Neoteleostei</taxon>
        <taxon>Acanthomorphata</taxon>
        <taxon>Carangaria</taxon>
        <taxon>Pleuronectiformes</taxon>
        <taxon>Pleuronectoidei</taxon>
        <taxon>Paralichthyidae</taxon>
        <taxon>Paralichthys</taxon>
    </lineage>
</organism>
<dbReference type="InterPro" id="IPR000387">
    <property type="entry name" value="Tyr_Pase_dom"/>
</dbReference>
<evidence type="ECO:0000256" key="1">
    <source>
        <dbReference type="ARBA" id="ARBA00008601"/>
    </source>
</evidence>
<dbReference type="PRINTS" id="PR01910">
    <property type="entry name" value="ADSPHPHTASEB"/>
</dbReference>
<evidence type="ECO:0000256" key="6">
    <source>
        <dbReference type="SAM" id="MobiDB-lite"/>
    </source>
</evidence>
<evidence type="ECO:0000256" key="5">
    <source>
        <dbReference type="ARBA" id="ARBA00048336"/>
    </source>
</evidence>
<dbReference type="FunFam" id="3.90.190.10:FF:000049">
    <property type="entry name" value="Dual specificity protein phosphatase 14"/>
    <property type="match status" value="1"/>
</dbReference>
<reference evidence="9" key="1">
    <citation type="submission" date="2022-03" db="EMBL/GenBank/DDBJ databases">
        <title>Identification of Japanese flounder (Paralichthys olivaceus) dusp genes: Involvement in immune response to biotic and abiotic stresses response.</title>
        <authorList>
            <person name="Han P."/>
        </authorList>
    </citation>
    <scope>NUCLEOTIDE SEQUENCE</scope>
</reference>
<dbReference type="GO" id="GO:0005737">
    <property type="term" value="C:cytoplasm"/>
    <property type="evidence" value="ECO:0007669"/>
    <property type="project" value="UniProtKB-ARBA"/>
</dbReference>
<dbReference type="PANTHER" id="PTHR45961:SF5">
    <property type="entry name" value="DUAL SPECIFICITY PROTEIN PHOSPHATASE 14"/>
    <property type="match status" value="1"/>
</dbReference>